<keyword evidence="4" id="KW-0732">Signal</keyword>
<feature type="transmembrane region" description="Helical" evidence="8">
    <location>
        <begin position="12"/>
        <end position="30"/>
    </location>
</feature>
<feature type="region of interest" description="Disordered" evidence="7">
    <location>
        <begin position="135"/>
        <end position="172"/>
    </location>
</feature>
<keyword evidence="3" id="KW-0479">Metal-binding</keyword>
<evidence type="ECO:0000256" key="2">
    <source>
        <dbReference type="ARBA" id="ARBA00022617"/>
    </source>
</evidence>
<protein>
    <submittedName>
        <fullName evidence="11">Unannotated protein</fullName>
    </submittedName>
</protein>
<dbReference type="EMBL" id="CAEZYU010000012">
    <property type="protein sequence ID" value="CAB4732597.1"/>
    <property type="molecule type" value="Genomic_DNA"/>
</dbReference>
<sequence>MKQRHAQRQKWWWWTLMGVILVVLLASASGSSPTEGNSDDRLFAIAAQIKCVQCVGESVAGSAAPIALQFRSEISKQMKQGRTNDEILNFFAERYEGVLLTPPSTGVGSLVWVIPVIVVAAAALLLVESLRVRRSRGPAQQPSSEDESLVQTALAQRQSGAQEDATVSTDDS</sequence>
<evidence type="ECO:0000313" key="11">
    <source>
        <dbReference type="EMBL" id="CAB4732597.1"/>
    </source>
</evidence>
<dbReference type="Pfam" id="PF03918">
    <property type="entry name" value="CcmH"/>
    <property type="match status" value="1"/>
</dbReference>
<keyword evidence="8" id="KW-1133">Transmembrane helix</keyword>
<dbReference type="EMBL" id="CAEZSF010000137">
    <property type="protein sequence ID" value="CAB4546212.1"/>
    <property type="molecule type" value="Genomic_DNA"/>
</dbReference>
<evidence type="ECO:0000313" key="10">
    <source>
        <dbReference type="EMBL" id="CAB4546212.1"/>
    </source>
</evidence>
<name>A0A6J6SDI0_9ZZZZ</name>
<evidence type="ECO:0000256" key="6">
    <source>
        <dbReference type="ARBA" id="ARBA00023004"/>
    </source>
</evidence>
<dbReference type="InterPro" id="IPR051263">
    <property type="entry name" value="C-type_cytochrome_biogenesis"/>
</dbReference>
<reference evidence="11" key="1">
    <citation type="submission" date="2020-05" db="EMBL/GenBank/DDBJ databases">
        <authorList>
            <person name="Chiriac C."/>
            <person name="Salcher M."/>
            <person name="Ghai R."/>
            <person name="Kavagutti S V."/>
        </authorList>
    </citation>
    <scope>NUCLEOTIDE SEQUENCE</scope>
</reference>
<dbReference type="GO" id="GO:0005886">
    <property type="term" value="C:plasma membrane"/>
    <property type="evidence" value="ECO:0007669"/>
    <property type="project" value="TreeGrafter"/>
</dbReference>
<dbReference type="GO" id="GO:0017004">
    <property type="term" value="P:cytochrome complex assembly"/>
    <property type="evidence" value="ECO:0007669"/>
    <property type="project" value="UniProtKB-KW"/>
</dbReference>
<evidence type="ECO:0000259" key="9">
    <source>
        <dbReference type="Pfam" id="PF03918"/>
    </source>
</evidence>
<feature type="compositionally biased region" description="Polar residues" evidence="7">
    <location>
        <begin position="138"/>
        <end position="172"/>
    </location>
</feature>
<dbReference type="PANTHER" id="PTHR47870:SF1">
    <property type="entry name" value="CYTOCHROME C-TYPE BIOGENESIS PROTEIN CCMH"/>
    <property type="match status" value="1"/>
</dbReference>
<accession>A0A6J6SDI0</accession>
<evidence type="ECO:0000256" key="5">
    <source>
        <dbReference type="ARBA" id="ARBA00022748"/>
    </source>
</evidence>
<dbReference type="AlphaFoldDB" id="A0A6J6SDI0"/>
<gene>
    <name evidence="10" type="ORF">UFOPK1358_01326</name>
    <name evidence="11" type="ORF">UFOPK2766_00418</name>
</gene>
<dbReference type="CDD" id="cd16378">
    <property type="entry name" value="CcmH_N"/>
    <property type="match status" value="1"/>
</dbReference>
<evidence type="ECO:0000256" key="7">
    <source>
        <dbReference type="SAM" id="MobiDB-lite"/>
    </source>
</evidence>
<feature type="transmembrane region" description="Helical" evidence="8">
    <location>
        <begin position="109"/>
        <end position="127"/>
    </location>
</feature>
<dbReference type="Gene3D" id="1.10.8.640">
    <property type="entry name" value="Cytochrome C biogenesis protein"/>
    <property type="match status" value="1"/>
</dbReference>
<feature type="domain" description="CcmH/CycL/Ccl2/NrfF N-terminal" evidence="9">
    <location>
        <begin position="29"/>
        <end position="148"/>
    </location>
</feature>
<evidence type="ECO:0000256" key="1">
    <source>
        <dbReference type="ARBA" id="ARBA00010342"/>
    </source>
</evidence>
<evidence type="ECO:0000256" key="3">
    <source>
        <dbReference type="ARBA" id="ARBA00022723"/>
    </source>
</evidence>
<evidence type="ECO:0000256" key="4">
    <source>
        <dbReference type="ARBA" id="ARBA00022729"/>
    </source>
</evidence>
<dbReference type="InterPro" id="IPR038297">
    <property type="entry name" value="CcmH/CycL/NrfF/Ccl2_sf"/>
</dbReference>
<keyword evidence="5" id="KW-0201">Cytochrome c-type biogenesis</keyword>
<comment type="similarity">
    <text evidence="1">Belongs to the CcmH/CycL/Ccl2/NrfF family.</text>
</comment>
<proteinExistence type="inferred from homology"/>
<keyword evidence="2" id="KW-0349">Heme</keyword>
<organism evidence="11">
    <name type="scientific">freshwater metagenome</name>
    <dbReference type="NCBI Taxonomy" id="449393"/>
    <lineage>
        <taxon>unclassified sequences</taxon>
        <taxon>metagenomes</taxon>
        <taxon>ecological metagenomes</taxon>
    </lineage>
</organism>
<dbReference type="GO" id="GO:0046872">
    <property type="term" value="F:metal ion binding"/>
    <property type="evidence" value="ECO:0007669"/>
    <property type="project" value="UniProtKB-KW"/>
</dbReference>
<evidence type="ECO:0000256" key="8">
    <source>
        <dbReference type="SAM" id="Phobius"/>
    </source>
</evidence>
<dbReference type="PANTHER" id="PTHR47870">
    <property type="entry name" value="CYTOCHROME C-TYPE BIOGENESIS PROTEIN CCMH"/>
    <property type="match status" value="1"/>
</dbReference>
<dbReference type="InterPro" id="IPR005616">
    <property type="entry name" value="CcmH/CycL/Ccl2/NrfF_N"/>
</dbReference>
<keyword evidence="8" id="KW-0472">Membrane</keyword>
<keyword evidence="8" id="KW-0812">Transmembrane</keyword>
<keyword evidence="6" id="KW-0408">Iron</keyword>